<dbReference type="Proteomes" id="UP000293550">
    <property type="component" value="Unassembled WGS sequence"/>
</dbReference>
<evidence type="ECO:0000256" key="3">
    <source>
        <dbReference type="ARBA" id="ARBA00007947"/>
    </source>
</evidence>
<keyword evidence="6 18" id="KW-0548">Nucleotidyltransferase</keyword>
<dbReference type="GO" id="GO:0005737">
    <property type="term" value="C:cytoplasm"/>
    <property type="evidence" value="ECO:0007669"/>
    <property type="project" value="UniProtKB-SubCell"/>
</dbReference>
<keyword evidence="8 18" id="KW-0677">Repeat</keyword>
<evidence type="ECO:0000256" key="14">
    <source>
        <dbReference type="ARBA" id="ARBA00023316"/>
    </source>
</evidence>
<comment type="catalytic activity">
    <reaction evidence="16 18">
        <text>N-acetyl-alpha-D-glucosamine 1-phosphate + UTP + H(+) = UDP-N-acetyl-alpha-D-glucosamine + diphosphate</text>
        <dbReference type="Rhea" id="RHEA:13509"/>
        <dbReference type="ChEBI" id="CHEBI:15378"/>
        <dbReference type="ChEBI" id="CHEBI:33019"/>
        <dbReference type="ChEBI" id="CHEBI:46398"/>
        <dbReference type="ChEBI" id="CHEBI:57705"/>
        <dbReference type="ChEBI" id="CHEBI:57776"/>
        <dbReference type="EC" id="2.7.7.23"/>
    </reaction>
</comment>
<dbReference type="InterPro" id="IPR038009">
    <property type="entry name" value="GlmU_C_LbH"/>
</dbReference>
<dbReference type="OrthoDB" id="9775031at2"/>
<dbReference type="GO" id="GO:0016020">
    <property type="term" value="C:membrane"/>
    <property type="evidence" value="ECO:0007669"/>
    <property type="project" value="GOC"/>
</dbReference>
<dbReference type="Pfam" id="PF12804">
    <property type="entry name" value="NTP_transf_3"/>
    <property type="match status" value="1"/>
</dbReference>
<dbReference type="CDD" id="cd02540">
    <property type="entry name" value="GT2_GlmU_N_bac"/>
    <property type="match status" value="1"/>
</dbReference>
<comment type="function">
    <text evidence="17 18">Catalyzes the last two sequential reactions in the de novo biosynthetic pathway for UDP-N-acetylglucosamine (UDP-GlcNAc). The C-terminal domain catalyzes the transfer of acetyl group from acetyl coenzyme A to glucosamine-1-phosphate (GlcN-1-P) to produce N-acetylglucosamine-1-phosphate (GlcNAc-1-P), which is converted into UDP-GlcNAc by the transfer of uridine 5-monophosphate (from uridine 5-triphosphate), a reaction catalyzed by the N-terminal domain.</text>
</comment>
<dbReference type="EC" id="2.7.7.23" evidence="18"/>
<keyword evidence="10 18" id="KW-0133">Cell shape</keyword>
<feature type="binding site" evidence="18">
    <location>
        <position position="353"/>
    </location>
    <ligand>
        <name>UDP-N-acetyl-alpha-D-glucosamine</name>
        <dbReference type="ChEBI" id="CHEBI:57705"/>
    </ligand>
</feature>
<feature type="binding site" evidence="18">
    <location>
        <position position="148"/>
    </location>
    <ligand>
        <name>UDP-N-acetyl-alpha-D-glucosamine</name>
        <dbReference type="ChEBI" id="CHEBI:57705"/>
    </ligand>
</feature>
<evidence type="ECO:0000256" key="17">
    <source>
        <dbReference type="ARBA" id="ARBA00049628"/>
    </source>
</evidence>
<dbReference type="GO" id="GO:0000902">
    <property type="term" value="P:cell morphogenesis"/>
    <property type="evidence" value="ECO:0007669"/>
    <property type="project" value="UniProtKB-UniRule"/>
</dbReference>
<proteinExistence type="inferred from homology"/>
<dbReference type="SUPFAM" id="SSF53448">
    <property type="entry name" value="Nucleotide-diphospho-sugar transferases"/>
    <property type="match status" value="1"/>
</dbReference>
<dbReference type="GO" id="GO:0071555">
    <property type="term" value="P:cell wall organization"/>
    <property type="evidence" value="ECO:0007669"/>
    <property type="project" value="UniProtKB-KW"/>
</dbReference>
<dbReference type="InterPro" id="IPR011004">
    <property type="entry name" value="Trimer_LpxA-like_sf"/>
</dbReference>
<comment type="pathway">
    <text evidence="18">Nucleotide-sugar biosynthesis; UDP-N-acetyl-alpha-D-glucosamine biosynthesis; N-acetyl-alpha-D-glucosamine 1-phosphate from alpha-D-glucosamine 6-phosphate (route II): step 2/2.</text>
</comment>
<keyword evidence="13 18" id="KW-0012">Acyltransferase</keyword>
<protein>
    <recommendedName>
        <fullName evidence="18">Bifunctional protein GlmU</fullName>
    </recommendedName>
    <domain>
        <recommendedName>
            <fullName evidence="18">UDP-N-acetylglucosamine pyrophosphorylase</fullName>
            <ecNumber evidence="18">2.7.7.23</ecNumber>
        </recommendedName>
        <alternativeName>
            <fullName evidence="18">N-acetylglucosamine-1-phosphate uridyltransferase</fullName>
        </alternativeName>
    </domain>
    <domain>
        <recommendedName>
            <fullName evidence="18">Glucosamine-1-phosphate N-acetyltransferase</fullName>
            <ecNumber evidence="18">2.3.1.157</ecNumber>
        </recommendedName>
    </domain>
</protein>
<comment type="cofactor">
    <cofactor evidence="18">
        <name>Mg(2+)</name>
        <dbReference type="ChEBI" id="CHEBI:18420"/>
    </cofactor>
    <text evidence="18">Binds 1 Mg(2+) ion per subunit.</text>
</comment>
<dbReference type="CDD" id="cd03353">
    <property type="entry name" value="LbH_GlmU_C"/>
    <property type="match status" value="1"/>
</dbReference>
<evidence type="ECO:0000256" key="18">
    <source>
        <dbReference type="HAMAP-Rule" id="MF_01631"/>
    </source>
</evidence>
<evidence type="ECO:0000256" key="4">
    <source>
        <dbReference type="ARBA" id="ARBA00022490"/>
    </source>
</evidence>
<evidence type="ECO:0000256" key="16">
    <source>
        <dbReference type="ARBA" id="ARBA00048493"/>
    </source>
</evidence>
<feature type="binding site" evidence="18">
    <location>
        <position position="399"/>
    </location>
    <ligand>
        <name>acetyl-CoA</name>
        <dbReference type="ChEBI" id="CHEBI:57288"/>
    </ligand>
</feature>
<evidence type="ECO:0000256" key="11">
    <source>
        <dbReference type="ARBA" id="ARBA00022984"/>
    </source>
</evidence>
<feature type="binding site" evidence="18">
    <location>
        <position position="69"/>
    </location>
    <ligand>
        <name>UDP-N-acetyl-alpha-D-glucosamine</name>
        <dbReference type="ChEBI" id="CHEBI:57705"/>
    </ligand>
</feature>
<keyword evidence="9 18" id="KW-0460">Magnesium</keyword>
<feature type="binding site" evidence="18">
    <location>
        <position position="220"/>
    </location>
    <ligand>
        <name>UDP-N-acetyl-alpha-D-glucosamine</name>
        <dbReference type="ChEBI" id="CHEBI:57705"/>
    </ligand>
</feature>
<comment type="similarity">
    <text evidence="3 18">In the N-terminal section; belongs to the N-acetylglucosamine-1-phosphate uridyltransferase family.</text>
</comment>
<comment type="subcellular location">
    <subcellularLocation>
        <location evidence="1 18">Cytoplasm</location>
    </subcellularLocation>
</comment>
<keyword evidence="14 18" id="KW-0961">Cell wall biogenesis/degradation</keyword>
<keyword evidence="21" id="KW-1185">Reference proteome</keyword>
<feature type="binding site" evidence="18">
    <location>
        <position position="416"/>
    </location>
    <ligand>
        <name>acetyl-CoA</name>
        <dbReference type="ChEBI" id="CHEBI:57288"/>
    </ligand>
</feature>
<dbReference type="GO" id="GO:0008360">
    <property type="term" value="P:regulation of cell shape"/>
    <property type="evidence" value="ECO:0007669"/>
    <property type="project" value="UniProtKB-KW"/>
</dbReference>
<dbReference type="GO" id="GO:0006048">
    <property type="term" value="P:UDP-N-acetylglucosamine biosynthetic process"/>
    <property type="evidence" value="ECO:0007669"/>
    <property type="project" value="UniProtKB-UniPathway"/>
</dbReference>
<organism evidence="20 21">
    <name type="scientific">Candidatus Finniella inopinata</name>
    <dbReference type="NCBI Taxonomy" id="1696036"/>
    <lineage>
        <taxon>Bacteria</taxon>
        <taxon>Pseudomonadati</taxon>
        <taxon>Pseudomonadota</taxon>
        <taxon>Alphaproteobacteria</taxon>
        <taxon>Holosporales</taxon>
        <taxon>Candidatus Paracaedibacteraceae</taxon>
        <taxon>Candidatus Finniella</taxon>
    </lineage>
</organism>
<dbReference type="GO" id="GO:0003977">
    <property type="term" value="F:UDP-N-acetylglucosamine diphosphorylase activity"/>
    <property type="evidence" value="ECO:0007669"/>
    <property type="project" value="UniProtKB-UniRule"/>
</dbReference>
<evidence type="ECO:0000256" key="9">
    <source>
        <dbReference type="ARBA" id="ARBA00022842"/>
    </source>
</evidence>
<evidence type="ECO:0000256" key="12">
    <source>
        <dbReference type="ARBA" id="ARBA00023268"/>
    </source>
</evidence>
<keyword evidence="12 18" id="KW-0511">Multifunctional enzyme</keyword>
<dbReference type="InterPro" id="IPR005882">
    <property type="entry name" value="Bifunctional_GlmU"/>
</dbReference>
<dbReference type="GO" id="GO:0009252">
    <property type="term" value="P:peptidoglycan biosynthetic process"/>
    <property type="evidence" value="ECO:0007669"/>
    <property type="project" value="UniProtKB-UniRule"/>
</dbReference>
<evidence type="ECO:0000256" key="7">
    <source>
        <dbReference type="ARBA" id="ARBA00022723"/>
    </source>
</evidence>
<evidence type="ECO:0000256" key="10">
    <source>
        <dbReference type="ARBA" id="ARBA00022960"/>
    </source>
</evidence>
<evidence type="ECO:0000256" key="1">
    <source>
        <dbReference type="ARBA" id="ARBA00004496"/>
    </source>
</evidence>
<comment type="pathway">
    <text evidence="18">Bacterial outer membrane biogenesis; LPS lipid A biosynthesis.</text>
</comment>
<sequence length="436" mass="46919">MVSVIILAAGQSKRMKSTLPKVLHPLGGNPVIQHVLDAARGLNPDQILVVTSPGLKDHAVFQGVTIVAQETPKGTADAVKVALPYLNADTQEVMIICGDTPLLQVQTLKVLNDLTADVNLIAMPVRNVNDTYGRVVCDEHGRPTQIVEYKDATDDQRALPWANSGVYKIKASALRALLPQIEPQNANHEYYLTDIVKLAHQKGHPLAMITADADEFQGVNTRQDLSLAEQLLQQRWRHQLMDQGVTLRQPETIFLSFDTKIGQDSCIGPFATFGPGVQLAHNVTVLPFCHLENTSAEPDVIIGPFAHCRGGTFLQHGTQLGNFVEVKGSQLGPNVKAKHLSYIGDATIGADTNVGAGTVTCNYNGFEKFKTTIGANVMVGGNTCLVAPLTIGDGVLIAAGSTITKDVPSDALAIGRPQQVNKPQGAKIFRGRWVKK</sequence>
<dbReference type="HAMAP" id="MF_01631">
    <property type="entry name" value="GlmU"/>
    <property type="match status" value="1"/>
</dbReference>
<keyword evidence="7 18" id="KW-0479">Metal-binding</keyword>
<evidence type="ECO:0000256" key="15">
    <source>
        <dbReference type="ARBA" id="ARBA00048247"/>
    </source>
</evidence>
<dbReference type="InterPro" id="IPR029044">
    <property type="entry name" value="Nucleotide-diphossugar_trans"/>
</dbReference>
<dbReference type="PANTHER" id="PTHR43584:SF3">
    <property type="entry name" value="BIFUNCTIONAL PROTEIN GLMU"/>
    <property type="match status" value="1"/>
</dbReference>
<dbReference type="PROSITE" id="PS00101">
    <property type="entry name" value="HEXAPEP_TRANSFERASES"/>
    <property type="match status" value="1"/>
</dbReference>
<feature type="binding site" evidence="18">
    <location>
        <begin position="74"/>
        <end position="75"/>
    </location>
    <ligand>
        <name>UDP-N-acetyl-alpha-D-glucosamine</name>
        <dbReference type="ChEBI" id="CHEBI:57705"/>
    </ligand>
</feature>
<feature type="binding site" evidence="18">
    <location>
        <begin position="7"/>
        <end position="10"/>
    </location>
    <ligand>
        <name>UDP-N-acetyl-alpha-D-glucosamine</name>
        <dbReference type="ChEBI" id="CHEBI:57705"/>
    </ligand>
</feature>
<keyword evidence="4 18" id="KW-0963">Cytoplasm</keyword>
<dbReference type="GO" id="GO:0009245">
    <property type="term" value="P:lipid A biosynthetic process"/>
    <property type="evidence" value="ECO:0007669"/>
    <property type="project" value="UniProtKB-UniRule"/>
</dbReference>
<comment type="catalytic activity">
    <reaction evidence="15 18">
        <text>alpha-D-glucosamine 1-phosphate + acetyl-CoA = N-acetyl-alpha-D-glucosamine 1-phosphate + CoA + H(+)</text>
        <dbReference type="Rhea" id="RHEA:13725"/>
        <dbReference type="ChEBI" id="CHEBI:15378"/>
        <dbReference type="ChEBI" id="CHEBI:57287"/>
        <dbReference type="ChEBI" id="CHEBI:57288"/>
        <dbReference type="ChEBI" id="CHEBI:57776"/>
        <dbReference type="ChEBI" id="CHEBI:58516"/>
        <dbReference type="EC" id="2.3.1.157"/>
    </reaction>
</comment>
<dbReference type="UniPathway" id="UPA00973"/>
<dbReference type="PANTHER" id="PTHR43584">
    <property type="entry name" value="NUCLEOTIDYL TRANSFERASE"/>
    <property type="match status" value="1"/>
</dbReference>
<keyword evidence="11 18" id="KW-0573">Peptidoglycan synthesis</keyword>
<feature type="binding site" evidence="18">
    <location>
        <position position="220"/>
    </location>
    <ligand>
        <name>Mg(2+)</name>
        <dbReference type="ChEBI" id="CHEBI:18420"/>
    </ligand>
</feature>
<feature type="domain" description="MobA-like NTP transferase" evidence="19">
    <location>
        <begin position="4"/>
        <end position="128"/>
    </location>
</feature>
<dbReference type="UniPathway" id="UPA00113">
    <property type="reaction ID" value="UER00532"/>
</dbReference>
<evidence type="ECO:0000313" key="21">
    <source>
        <dbReference type="Proteomes" id="UP000293550"/>
    </source>
</evidence>
<feature type="binding site" evidence="18">
    <location>
        <position position="356"/>
    </location>
    <ligand>
        <name>acetyl-CoA</name>
        <dbReference type="ChEBI" id="CHEBI:57288"/>
    </ligand>
</feature>
<keyword evidence="5 18" id="KW-0808">Transferase</keyword>
<feature type="binding site" evidence="18">
    <location>
        <position position="21"/>
    </location>
    <ligand>
        <name>UDP-N-acetyl-alpha-D-glucosamine</name>
        <dbReference type="ChEBI" id="CHEBI:57705"/>
    </ligand>
</feature>
<feature type="region of interest" description="Pyrophosphorylase" evidence="18">
    <location>
        <begin position="1"/>
        <end position="222"/>
    </location>
</feature>
<evidence type="ECO:0000256" key="6">
    <source>
        <dbReference type="ARBA" id="ARBA00022695"/>
    </source>
</evidence>
<feature type="region of interest" description="N-acetyltransferase" evidence="18">
    <location>
        <begin position="244"/>
        <end position="436"/>
    </location>
</feature>
<name>A0A4Q7DFU5_9PROT</name>
<comment type="caution">
    <text evidence="18">Lacks conserved residue(s) required for the propagation of feature annotation.</text>
</comment>
<feature type="binding site" evidence="18">
    <location>
        <position position="133"/>
    </location>
    <ligand>
        <name>UDP-N-acetyl-alpha-D-glucosamine</name>
        <dbReference type="ChEBI" id="CHEBI:57705"/>
    </ligand>
</feature>
<dbReference type="EC" id="2.3.1.157" evidence="18"/>
<comment type="subunit">
    <text evidence="18">Homotrimer.</text>
</comment>
<feature type="binding site" evidence="18">
    <location>
        <begin position="362"/>
        <end position="363"/>
    </location>
    <ligand>
        <name>acetyl-CoA</name>
        <dbReference type="ChEBI" id="CHEBI:57288"/>
    </ligand>
</feature>
<gene>
    <name evidence="18 20" type="primary">glmU</name>
    <name evidence="20" type="ORF">EQU50_06830</name>
</gene>
<dbReference type="InterPro" id="IPR018357">
    <property type="entry name" value="Hexapep_transf_CS"/>
</dbReference>
<feature type="binding site" evidence="18">
    <location>
        <position position="309"/>
    </location>
    <ligand>
        <name>UDP-N-acetyl-alpha-D-glucosamine</name>
        <dbReference type="ChEBI" id="CHEBI:57705"/>
    </ligand>
</feature>
<comment type="pathway">
    <text evidence="18">Nucleotide-sugar biosynthesis; UDP-N-acetyl-alpha-D-glucosamine biosynthesis; UDP-N-acetyl-alpha-D-glucosamine from N-acetyl-alpha-D-glucosamine 1-phosphate: step 1/1.</text>
</comment>
<evidence type="ECO:0000256" key="13">
    <source>
        <dbReference type="ARBA" id="ARBA00023315"/>
    </source>
</evidence>
<evidence type="ECO:0000256" key="8">
    <source>
        <dbReference type="ARBA" id="ARBA00022737"/>
    </source>
</evidence>
<feature type="binding site" evidence="18">
    <location>
        <position position="163"/>
    </location>
    <ligand>
        <name>UDP-N-acetyl-alpha-D-glucosamine</name>
        <dbReference type="ChEBI" id="CHEBI:57705"/>
    </ligand>
</feature>
<feature type="region of interest" description="Linker" evidence="18">
    <location>
        <begin position="223"/>
        <end position="243"/>
    </location>
</feature>
<evidence type="ECO:0000313" key="20">
    <source>
        <dbReference type="EMBL" id="RZI45522.1"/>
    </source>
</evidence>
<feature type="binding site" evidence="18">
    <location>
        <position position="342"/>
    </location>
    <ligand>
        <name>UDP-N-acetyl-alpha-D-glucosamine</name>
        <dbReference type="ChEBI" id="CHEBI:57705"/>
    </ligand>
</feature>
<dbReference type="NCBIfam" id="NF010933">
    <property type="entry name" value="PRK14353.1"/>
    <property type="match status" value="1"/>
</dbReference>
<evidence type="ECO:0000259" key="19">
    <source>
        <dbReference type="Pfam" id="PF12804"/>
    </source>
</evidence>
<feature type="active site" description="Proton acceptor" evidence="18">
    <location>
        <position position="339"/>
    </location>
</feature>
<feature type="binding site" evidence="18">
    <location>
        <position position="327"/>
    </location>
    <ligand>
        <name>UDP-N-acetyl-alpha-D-glucosamine</name>
        <dbReference type="ChEBI" id="CHEBI:57705"/>
    </ligand>
</feature>
<reference evidence="20 21" key="1">
    <citation type="submission" date="2018-10" db="EMBL/GenBank/DDBJ databases">
        <title>An updated phylogeny of the Alphaproteobacteria reveals that the parasitic Rickettsiales and Holosporales have independent origins.</title>
        <authorList>
            <person name="Munoz-Gomez S.A."/>
            <person name="Hess S."/>
            <person name="Burger G."/>
            <person name="Lang B.F."/>
            <person name="Susko E."/>
            <person name="Slamovits C.H."/>
            <person name="Roger A.J."/>
        </authorList>
    </citation>
    <scope>NUCLEOTIDE SEQUENCE [LARGE SCALE GENOMIC DNA]</scope>
    <source>
        <strain evidence="20">HOLO01</strain>
    </source>
</reference>
<dbReference type="AlphaFoldDB" id="A0A4Q7DFU5"/>
<dbReference type="GO" id="GO:0019134">
    <property type="term" value="F:glucosamine-1-phosphate N-acetyltransferase activity"/>
    <property type="evidence" value="ECO:0007669"/>
    <property type="project" value="UniProtKB-UniRule"/>
</dbReference>
<comment type="similarity">
    <text evidence="2 18">In the C-terminal section; belongs to the transferase hexapeptide repeat family.</text>
</comment>
<evidence type="ECO:0000256" key="5">
    <source>
        <dbReference type="ARBA" id="ARBA00022679"/>
    </source>
</evidence>
<dbReference type="EMBL" id="SCFB01000010">
    <property type="protein sequence ID" value="RZI45522.1"/>
    <property type="molecule type" value="Genomic_DNA"/>
</dbReference>
<comment type="caution">
    <text evidence="20">The sequence shown here is derived from an EMBL/GenBank/DDBJ whole genome shotgun (WGS) entry which is preliminary data.</text>
</comment>
<dbReference type="Gene3D" id="2.160.10.10">
    <property type="entry name" value="Hexapeptide repeat proteins"/>
    <property type="match status" value="1"/>
</dbReference>
<dbReference type="Gene3D" id="3.90.550.10">
    <property type="entry name" value="Spore Coat Polysaccharide Biosynthesis Protein SpsA, Chain A"/>
    <property type="match status" value="1"/>
</dbReference>
<dbReference type="InterPro" id="IPR001451">
    <property type="entry name" value="Hexapep"/>
</dbReference>
<dbReference type="GO" id="GO:0000287">
    <property type="term" value="F:magnesium ion binding"/>
    <property type="evidence" value="ECO:0007669"/>
    <property type="project" value="UniProtKB-UniRule"/>
</dbReference>
<feature type="binding site" evidence="18">
    <location>
        <position position="99"/>
    </location>
    <ligand>
        <name>Mg(2+)</name>
        <dbReference type="ChEBI" id="CHEBI:18420"/>
    </ligand>
</feature>
<dbReference type="InterPro" id="IPR025877">
    <property type="entry name" value="MobA-like_NTP_Trfase"/>
</dbReference>
<dbReference type="Pfam" id="PF00132">
    <property type="entry name" value="Hexapep"/>
    <property type="match status" value="1"/>
</dbReference>
<evidence type="ECO:0000256" key="2">
    <source>
        <dbReference type="ARBA" id="ARBA00007707"/>
    </source>
</evidence>
<dbReference type="NCBIfam" id="TIGR01173">
    <property type="entry name" value="glmU"/>
    <property type="match status" value="1"/>
</dbReference>
<accession>A0A4Q7DFU5</accession>
<dbReference type="RefSeq" id="WP_130154383.1">
    <property type="nucleotide sequence ID" value="NZ_SCFB01000010.1"/>
</dbReference>
<dbReference type="SUPFAM" id="SSF51161">
    <property type="entry name" value="Trimeric LpxA-like enzymes"/>
    <property type="match status" value="1"/>
</dbReference>
<dbReference type="InterPro" id="IPR050065">
    <property type="entry name" value="GlmU-like"/>
</dbReference>